<evidence type="ECO:0000256" key="1">
    <source>
        <dbReference type="PROSITE-ProRule" id="PRU00047"/>
    </source>
</evidence>
<feature type="compositionally biased region" description="Low complexity" evidence="2">
    <location>
        <begin position="37"/>
        <end position="53"/>
    </location>
</feature>
<feature type="compositionally biased region" description="Basic and acidic residues" evidence="2">
    <location>
        <begin position="319"/>
        <end position="331"/>
    </location>
</feature>
<feature type="domain" description="CCHC-type" evidence="3">
    <location>
        <begin position="239"/>
        <end position="252"/>
    </location>
</feature>
<gene>
    <name evidence="4" type="ORF">HPB48_021986</name>
</gene>
<dbReference type="GO" id="GO:0003676">
    <property type="term" value="F:nucleic acid binding"/>
    <property type="evidence" value="ECO:0007669"/>
    <property type="project" value="InterPro"/>
</dbReference>
<feature type="compositionally biased region" description="Low complexity" evidence="2">
    <location>
        <begin position="353"/>
        <end position="367"/>
    </location>
</feature>
<feature type="compositionally biased region" description="Basic residues" evidence="2">
    <location>
        <begin position="368"/>
        <end position="386"/>
    </location>
</feature>
<evidence type="ECO:0000313" key="4">
    <source>
        <dbReference type="EMBL" id="KAH9360410.1"/>
    </source>
</evidence>
<protein>
    <recommendedName>
        <fullName evidence="3">CCHC-type domain-containing protein</fullName>
    </recommendedName>
</protein>
<dbReference type="PROSITE" id="PS50158">
    <property type="entry name" value="ZF_CCHC"/>
    <property type="match status" value="1"/>
</dbReference>
<keyword evidence="1" id="KW-0863">Zinc-finger</keyword>
<keyword evidence="5" id="KW-1185">Reference proteome</keyword>
<feature type="compositionally biased region" description="Polar residues" evidence="2">
    <location>
        <begin position="498"/>
        <end position="508"/>
    </location>
</feature>
<name>A0A9J6FBK6_HAELO</name>
<keyword evidence="1" id="KW-0479">Metal-binding</keyword>
<feature type="compositionally biased region" description="Low complexity" evidence="2">
    <location>
        <begin position="387"/>
        <end position="396"/>
    </location>
</feature>
<evidence type="ECO:0000256" key="2">
    <source>
        <dbReference type="SAM" id="MobiDB-lite"/>
    </source>
</evidence>
<feature type="region of interest" description="Disordered" evidence="2">
    <location>
        <begin position="303"/>
        <end position="445"/>
    </location>
</feature>
<evidence type="ECO:0000313" key="5">
    <source>
        <dbReference type="Proteomes" id="UP000821853"/>
    </source>
</evidence>
<dbReference type="EMBL" id="JABSTR010000001">
    <property type="protein sequence ID" value="KAH9360410.1"/>
    <property type="molecule type" value="Genomic_DNA"/>
</dbReference>
<keyword evidence="1" id="KW-0862">Zinc</keyword>
<feature type="region of interest" description="Disordered" evidence="2">
    <location>
        <begin position="490"/>
        <end position="523"/>
    </location>
</feature>
<dbReference type="AlphaFoldDB" id="A0A9J6FBK6"/>
<accession>A0A9J6FBK6</accession>
<dbReference type="Proteomes" id="UP000821853">
    <property type="component" value="Chromosome 1"/>
</dbReference>
<dbReference type="OrthoDB" id="7701707at2759"/>
<evidence type="ECO:0000259" key="3">
    <source>
        <dbReference type="PROSITE" id="PS50158"/>
    </source>
</evidence>
<organism evidence="4 5">
    <name type="scientific">Haemaphysalis longicornis</name>
    <name type="common">Bush tick</name>
    <dbReference type="NCBI Taxonomy" id="44386"/>
    <lineage>
        <taxon>Eukaryota</taxon>
        <taxon>Metazoa</taxon>
        <taxon>Ecdysozoa</taxon>
        <taxon>Arthropoda</taxon>
        <taxon>Chelicerata</taxon>
        <taxon>Arachnida</taxon>
        <taxon>Acari</taxon>
        <taxon>Parasitiformes</taxon>
        <taxon>Ixodida</taxon>
        <taxon>Ixodoidea</taxon>
        <taxon>Ixodidae</taxon>
        <taxon>Haemaphysalinae</taxon>
        <taxon>Haemaphysalis</taxon>
    </lineage>
</organism>
<reference evidence="4 5" key="1">
    <citation type="journal article" date="2020" name="Cell">
        <title>Large-Scale Comparative Analyses of Tick Genomes Elucidate Their Genetic Diversity and Vector Capacities.</title>
        <authorList>
            <consortium name="Tick Genome and Microbiome Consortium (TIGMIC)"/>
            <person name="Jia N."/>
            <person name="Wang J."/>
            <person name="Shi W."/>
            <person name="Du L."/>
            <person name="Sun Y."/>
            <person name="Zhan W."/>
            <person name="Jiang J.F."/>
            <person name="Wang Q."/>
            <person name="Zhang B."/>
            <person name="Ji P."/>
            <person name="Bell-Sakyi L."/>
            <person name="Cui X.M."/>
            <person name="Yuan T.T."/>
            <person name="Jiang B.G."/>
            <person name="Yang W.F."/>
            <person name="Lam T.T."/>
            <person name="Chang Q.C."/>
            <person name="Ding S.J."/>
            <person name="Wang X.J."/>
            <person name="Zhu J.G."/>
            <person name="Ruan X.D."/>
            <person name="Zhao L."/>
            <person name="Wei J.T."/>
            <person name="Ye R.Z."/>
            <person name="Que T.C."/>
            <person name="Du C.H."/>
            <person name="Zhou Y.H."/>
            <person name="Cheng J.X."/>
            <person name="Dai P.F."/>
            <person name="Guo W.B."/>
            <person name="Han X.H."/>
            <person name="Huang E.J."/>
            <person name="Li L.F."/>
            <person name="Wei W."/>
            <person name="Gao Y.C."/>
            <person name="Liu J.Z."/>
            <person name="Shao H.Z."/>
            <person name="Wang X."/>
            <person name="Wang C.C."/>
            <person name="Yang T.C."/>
            <person name="Huo Q.B."/>
            <person name="Li W."/>
            <person name="Chen H.Y."/>
            <person name="Chen S.E."/>
            <person name="Zhou L.G."/>
            <person name="Ni X.B."/>
            <person name="Tian J.H."/>
            <person name="Sheng Y."/>
            <person name="Liu T."/>
            <person name="Pan Y.S."/>
            <person name="Xia L.Y."/>
            <person name="Li J."/>
            <person name="Zhao F."/>
            <person name="Cao W.C."/>
        </authorList>
    </citation>
    <scope>NUCLEOTIDE SEQUENCE [LARGE SCALE GENOMIC DNA]</scope>
    <source>
        <strain evidence="4">HaeL-2018</strain>
    </source>
</reference>
<dbReference type="GO" id="GO:0008270">
    <property type="term" value="F:zinc ion binding"/>
    <property type="evidence" value="ECO:0007669"/>
    <property type="project" value="UniProtKB-KW"/>
</dbReference>
<feature type="compositionally biased region" description="Basic residues" evidence="2">
    <location>
        <begin position="303"/>
        <end position="318"/>
    </location>
</feature>
<feature type="compositionally biased region" description="Polar residues" evidence="2">
    <location>
        <begin position="427"/>
        <end position="439"/>
    </location>
</feature>
<proteinExistence type="predicted"/>
<feature type="region of interest" description="Disordered" evidence="2">
    <location>
        <begin position="563"/>
        <end position="590"/>
    </location>
</feature>
<sequence>MPEVEMVEGVDISPEEVNCPGWRTSLSKKRKSRPEFPSSADTSPSNTSSSVSRRTPDPRSTARRLAAASRLPRLPRGQVCVIIRPRDGIDVKKMSLYAVMRALTTAAGITEEASKQDLLCPNPMQNIYVLTTPAVKNAEAYAKVNQIILGTKKHAIAAYVAAPENTCKGVVRNIDAHLTDIQLKELFVTERNPSILEAKRIKTSTTVVLLFEGMQVPRYVVFGMCLVKCSLYKRQVDVCYSCGKPGHQADVCINPKRDYCRGCGAENPGEEHNCRPKCGLCGGGHVTGDKSCKQKFQVPFLVRQRRRQRSRERKHQRLQSRDRSGGADDFNHQAGAGGLRSALKGGARSPSNRGGSSNVDASSSRSQSRMRSRSGARWSRSSHRSQSRSLRGSSRSQSRRRSRSGRDRSSQQVRLQSPSWADRVQSGRKTPPTSSTNAQVMPRALPEHINNRIDEVLRENKEIKEQLDQLTHAITNMAEENMRLRAENASLKTERDQLQSQRGTTPSRSTKRRMSPCSRGAEGEDKLEAVMQALRRQSEDLNAIFQRMATMESTMAAHIPSNAAQSNGATGLPHSAICPNPNGPSNGQWK</sequence>
<dbReference type="VEuPathDB" id="VectorBase:HLOH_056815"/>
<dbReference type="InterPro" id="IPR001878">
    <property type="entry name" value="Znf_CCHC"/>
</dbReference>
<comment type="caution">
    <text evidence="4">The sequence shown here is derived from an EMBL/GenBank/DDBJ whole genome shotgun (WGS) entry which is preliminary data.</text>
</comment>
<dbReference type="SMART" id="SM00343">
    <property type="entry name" value="ZnF_C2HC"/>
    <property type="match status" value="1"/>
</dbReference>
<feature type="region of interest" description="Disordered" evidence="2">
    <location>
        <begin position="1"/>
        <end position="62"/>
    </location>
</feature>